<protein>
    <submittedName>
        <fullName evidence="1">Uncharacterized protein</fullName>
    </submittedName>
</protein>
<sequence length="49" mass="5687">KILIDLLPVNSTVKTFIRENLLNDHKFMEDFQCRKAPVQGPYVVSLINK</sequence>
<organism evidence="1">
    <name type="scientific">Rhizopus microsporus var. microsporus</name>
    <dbReference type="NCBI Taxonomy" id="86635"/>
    <lineage>
        <taxon>Eukaryota</taxon>
        <taxon>Fungi</taxon>
        <taxon>Fungi incertae sedis</taxon>
        <taxon>Mucoromycota</taxon>
        <taxon>Mucoromycotina</taxon>
        <taxon>Mucoromycetes</taxon>
        <taxon>Mucorales</taxon>
        <taxon>Mucorineae</taxon>
        <taxon>Rhizopodaceae</taxon>
        <taxon>Rhizopus</taxon>
    </lineage>
</organism>
<dbReference type="AlphaFoldDB" id="A0A1X0QS28"/>
<gene>
    <name evidence="1" type="ORF">BCV72DRAFT_215059</name>
</gene>
<dbReference type="EMBL" id="KV922044">
    <property type="protein sequence ID" value="ORE02549.1"/>
    <property type="molecule type" value="Genomic_DNA"/>
</dbReference>
<feature type="non-terminal residue" evidence="1">
    <location>
        <position position="1"/>
    </location>
</feature>
<dbReference type="Proteomes" id="UP000242414">
    <property type="component" value="Unassembled WGS sequence"/>
</dbReference>
<accession>A0A1X0QS28</accession>
<evidence type="ECO:0000313" key="1">
    <source>
        <dbReference type="EMBL" id="ORE02549.1"/>
    </source>
</evidence>
<dbReference type="VEuPathDB" id="FungiDB:BCV72DRAFT_215059"/>
<name>A0A1X0QS28_RHIZD</name>
<reference evidence="1" key="1">
    <citation type="journal article" date="2016" name="Proc. Natl. Acad. Sci. U.S.A.">
        <title>Lipid metabolic changes in an early divergent fungus govern the establishment of a mutualistic symbiosis with endobacteria.</title>
        <authorList>
            <person name="Lastovetsky O.A."/>
            <person name="Gaspar M.L."/>
            <person name="Mondo S.J."/>
            <person name="LaButti K.M."/>
            <person name="Sandor L."/>
            <person name="Grigoriev I.V."/>
            <person name="Henry S.A."/>
            <person name="Pawlowska T.E."/>
        </authorList>
    </citation>
    <scope>NUCLEOTIDE SEQUENCE [LARGE SCALE GENOMIC DNA]</scope>
    <source>
        <strain evidence="1">ATCC 52814</strain>
    </source>
</reference>
<proteinExistence type="predicted"/>